<gene>
    <name evidence="1" type="ORF">UFOPK3610_00675</name>
</gene>
<dbReference type="Gene3D" id="2.60.40.1120">
    <property type="entry name" value="Carboxypeptidase-like, regulatory domain"/>
    <property type="match status" value="1"/>
</dbReference>
<dbReference type="InterPro" id="IPR008969">
    <property type="entry name" value="CarboxyPept-like_regulatory"/>
</dbReference>
<dbReference type="EMBL" id="CAFBMR010000017">
    <property type="protein sequence ID" value="CAB4909400.1"/>
    <property type="molecule type" value="Genomic_DNA"/>
</dbReference>
<dbReference type="Pfam" id="PF13620">
    <property type="entry name" value="CarboxypepD_reg"/>
    <property type="match status" value="1"/>
</dbReference>
<evidence type="ECO:0000313" key="1">
    <source>
        <dbReference type="EMBL" id="CAB4909400.1"/>
    </source>
</evidence>
<accession>A0A6J7GYS1</accession>
<sequence>MKSGALIGMLVVGVVLAGCGSSAATYQVSGTALATPGCPVERPGEECPPIPVVAPIVFLNGDNEVARTTSDADGSFTISLAAGSYSVEVQAPGGMPSCPTTPLTVSSGPVTIAIECDSGIR</sequence>
<dbReference type="SUPFAM" id="SSF49464">
    <property type="entry name" value="Carboxypeptidase regulatory domain-like"/>
    <property type="match status" value="1"/>
</dbReference>
<dbReference type="PROSITE" id="PS51257">
    <property type="entry name" value="PROKAR_LIPOPROTEIN"/>
    <property type="match status" value="1"/>
</dbReference>
<protein>
    <submittedName>
        <fullName evidence="1">Unannotated protein</fullName>
    </submittedName>
</protein>
<organism evidence="1">
    <name type="scientific">freshwater metagenome</name>
    <dbReference type="NCBI Taxonomy" id="449393"/>
    <lineage>
        <taxon>unclassified sequences</taxon>
        <taxon>metagenomes</taxon>
        <taxon>ecological metagenomes</taxon>
    </lineage>
</organism>
<proteinExistence type="predicted"/>
<name>A0A6J7GYS1_9ZZZZ</name>
<reference evidence="1" key="1">
    <citation type="submission" date="2020-05" db="EMBL/GenBank/DDBJ databases">
        <authorList>
            <person name="Chiriac C."/>
            <person name="Salcher M."/>
            <person name="Ghai R."/>
            <person name="Kavagutti S V."/>
        </authorList>
    </citation>
    <scope>NUCLEOTIDE SEQUENCE</scope>
</reference>
<dbReference type="AlphaFoldDB" id="A0A6J7GYS1"/>